<name>A0A3M7QW14_BRAPC</name>
<feature type="signal peptide" evidence="1">
    <location>
        <begin position="1"/>
        <end position="20"/>
    </location>
</feature>
<dbReference type="AlphaFoldDB" id="A0A3M7QW14"/>
<organism evidence="2 3">
    <name type="scientific">Brachionus plicatilis</name>
    <name type="common">Marine rotifer</name>
    <name type="synonym">Brachionus muelleri</name>
    <dbReference type="NCBI Taxonomy" id="10195"/>
    <lineage>
        <taxon>Eukaryota</taxon>
        <taxon>Metazoa</taxon>
        <taxon>Spiralia</taxon>
        <taxon>Gnathifera</taxon>
        <taxon>Rotifera</taxon>
        <taxon>Eurotatoria</taxon>
        <taxon>Monogononta</taxon>
        <taxon>Pseudotrocha</taxon>
        <taxon>Ploima</taxon>
        <taxon>Brachionidae</taxon>
        <taxon>Brachionus</taxon>
    </lineage>
</organism>
<evidence type="ECO:0000313" key="3">
    <source>
        <dbReference type="Proteomes" id="UP000276133"/>
    </source>
</evidence>
<keyword evidence="3" id="KW-1185">Reference proteome</keyword>
<dbReference type="OrthoDB" id="10408156at2759"/>
<sequence length="122" mass="12744">MKKNLIIIFLIGLLSNQIIAKSVQKRQLSCLACVSAVTTCAASGCGGFLACTGCVTGIAASCGSCANELCNASRSEVLQFPVVQGEPEQKLTCQISAGLCDFHCRCRYSKNGSCSGGTCYCR</sequence>
<protein>
    <submittedName>
        <fullName evidence="2">Uncharacterized protein</fullName>
    </submittedName>
</protein>
<keyword evidence="1" id="KW-0732">Signal</keyword>
<comment type="caution">
    <text evidence="2">The sequence shown here is derived from an EMBL/GenBank/DDBJ whole genome shotgun (WGS) entry which is preliminary data.</text>
</comment>
<evidence type="ECO:0000256" key="1">
    <source>
        <dbReference type="SAM" id="SignalP"/>
    </source>
</evidence>
<reference evidence="2 3" key="1">
    <citation type="journal article" date="2018" name="Sci. Rep.">
        <title>Genomic signatures of local adaptation to the degree of environmental predictability in rotifers.</title>
        <authorList>
            <person name="Franch-Gras L."/>
            <person name="Hahn C."/>
            <person name="Garcia-Roger E.M."/>
            <person name="Carmona M.J."/>
            <person name="Serra M."/>
            <person name="Gomez A."/>
        </authorList>
    </citation>
    <scope>NUCLEOTIDE SEQUENCE [LARGE SCALE GENOMIC DNA]</scope>
    <source>
        <strain evidence="2">HYR1</strain>
    </source>
</reference>
<proteinExistence type="predicted"/>
<feature type="chain" id="PRO_5018156336" evidence="1">
    <location>
        <begin position="21"/>
        <end position="122"/>
    </location>
</feature>
<accession>A0A3M7QW14</accession>
<gene>
    <name evidence="2" type="ORF">BpHYR1_016558</name>
</gene>
<dbReference type="Proteomes" id="UP000276133">
    <property type="component" value="Unassembled WGS sequence"/>
</dbReference>
<evidence type="ECO:0000313" key="2">
    <source>
        <dbReference type="EMBL" id="RNA15304.1"/>
    </source>
</evidence>
<dbReference type="EMBL" id="REGN01004984">
    <property type="protein sequence ID" value="RNA15304.1"/>
    <property type="molecule type" value="Genomic_DNA"/>
</dbReference>